<name>A0A486XFR5_9GAMM</name>
<organism evidence="1">
    <name type="scientific">Rheinheimera sp. BAL341</name>
    <dbReference type="NCBI Taxonomy" id="1708203"/>
    <lineage>
        <taxon>Bacteria</taxon>
        <taxon>Pseudomonadati</taxon>
        <taxon>Pseudomonadota</taxon>
        <taxon>Gammaproteobacteria</taxon>
        <taxon>Chromatiales</taxon>
        <taxon>Chromatiaceae</taxon>
        <taxon>Rheinheimera</taxon>
    </lineage>
</organism>
<dbReference type="EMBL" id="CAAJGR010000090">
    <property type="protein sequence ID" value="VHN99875.1"/>
    <property type="molecule type" value="Genomic_DNA"/>
</dbReference>
<gene>
    <name evidence="1" type="ORF">BAL341_045</name>
</gene>
<sequence>MLNFLHTASLQLQTLQHHLYDTCQLFLQQLETRILNTNLLQVDCLITLLGLANLHRSFRDKT</sequence>
<dbReference type="AlphaFoldDB" id="A0A486XFR5"/>
<proteinExistence type="predicted"/>
<evidence type="ECO:0000313" key="1">
    <source>
        <dbReference type="EMBL" id="VHN99875.1"/>
    </source>
</evidence>
<protein>
    <submittedName>
        <fullName evidence="1">Uncharacterized protein</fullName>
    </submittedName>
</protein>
<accession>A0A486XFR5</accession>
<reference evidence="1" key="1">
    <citation type="submission" date="2019-04" db="EMBL/GenBank/DDBJ databases">
        <authorList>
            <person name="Brambilla D."/>
        </authorList>
    </citation>
    <scope>NUCLEOTIDE SEQUENCE</scope>
    <source>
        <strain evidence="1">BAL1</strain>
    </source>
</reference>